<sequence length="141" mass="15933">MSTEPSTPLIPAREERLYEEYGRSTPQQHDSHEDRWDNAELHVRLPARGRDLISLGCQARGFGAAPRRAFSLRRLWPPPSPRHPKTSRADSKFPRLSTAKTAVLTSSGRRQPLRSMTIRFLAPVHGTDADGEPLRPRGRYG</sequence>
<organism evidence="2 3">
    <name type="scientific">Apiospora rasikravindrae</name>
    <dbReference type="NCBI Taxonomy" id="990691"/>
    <lineage>
        <taxon>Eukaryota</taxon>
        <taxon>Fungi</taxon>
        <taxon>Dikarya</taxon>
        <taxon>Ascomycota</taxon>
        <taxon>Pezizomycotina</taxon>
        <taxon>Sordariomycetes</taxon>
        <taxon>Xylariomycetidae</taxon>
        <taxon>Amphisphaeriales</taxon>
        <taxon>Apiosporaceae</taxon>
        <taxon>Apiospora</taxon>
    </lineage>
</organism>
<feature type="compositionally biased region" description="Basic and acidic residues" evidence="1">
    <location>
        <begin position="12"/>
        <end position="22"/>
    </location>
</feature>
<comment type="caution">
    <text evidence="2">The sequence shown here is derived from an EMBL/GenBank/DDBJ whole genome shotgun (WGS) entry which is preliminary data.</text>
</comment>
<name>A0ABR1TGV3_9PEZI</name>
<feature type="compositionally biased region" description="Polar residues" evidence="1">
    <location>
        <begin position="98"/>
        <end position="109"/>
    </location>
</feature>
<reference evidence="2 3" key="1">
    <citation type="submission" date="2023-01" db="EMBL/GenBank/DDBJ databases">
        <title>Analysis of 21 Apiospora genomes using comparative genomics revels a genus with tremendous synthesis potential of carbohydrate active enzymes and secondary metabolites.</title>
        <authorList>
            <person name="Sorensen T."/>
        </authorList>
    </citation>
    <scope>NUCLEOTIDE SEQUENCE [LARGE SCALE GENOMIC DNA]</scope>
    <source>
        <strain evidence="2 3">CBS 33761</strain>
    </source>
</reference>
<gene>
    <name evidence="2" type="ORF">PG993_005646</name>
</gene>
<proteinExistence type="predicted"/>
<feature type="region of interest" description="Disordered" evidence="1">
    <location>
        <begin position="73"/>
        <end position="110"/>
    </location>
</feature>
<dbReference type="Proteomes" id="UP001444661">
    <property type="component" value="Unassembled WGS sequence"/>
</dbReference>
<evidence type="ECO:0000313" key="3">
    <source>
        <dbReference type="Proteomes" id="UP001444661"/>
    </source>
</evidence>
<protein>
    <submittedName>
        <fullName evidence="2">Uncharacterized protein</fullName>
    </submittedName>
</protein>
<accession>A0ABR1TGV3</accession>
<feature type="region of interest" description="Disordered" evidence="1">
    <location>
        <begin position="1"/>
        <end position="36"/>
    </location>
</feature>
<keyword evidence="3" id="KW-1185">Reference proteome</keyword>
<evidence type="ECO:0000256" key="1">
    <source>
        <dbReference type="SAM" id="MobiDB-lite"/>
    </source>
</evidence>
<evidence type="ECO:0000313" key="2">
    <source>
        <dbReference type="EMBL" id="KAK8045622.1"/>
    </source>
</evidence>
<dbReference type="EMBL" id="JAQQWK010000003">
    <property type="protein sequence ID" value="KAK8045622.1"/>
    <property type="molecule type" value="Genomic_DNA"/>
</dbReference>